<dbReference type="EMBL" id="ADNC01000002">
    <property type="protein sequence ID" value="EFF41804.1"/>
    <property type="molecule type" value="Genomic_DNA"/>
</dbReference>
<name>D4XV22_9BACT</name>
<organism evidence="3 4">
    <name type="scientific">Mycoplasmopsis alligatoris A21JP2</name>
    <dbReference type="NCBI Taxonomy" id="747682"/>
    <lineage>
        <taxon>Bacteria</taxon>
        <taxon>Bacillati</taxon>
        <taxon>Mycoplasmatota</taxon>
        <taxon>Mycoplasmoidales</taxon>
        <taxon>Metamycoplasmataceae</taxon>
        <taxon>Mycoplasmopsis</taxon>
    </lineage>
</organism>
<dbReference type="OrthoDB" id="401357at2"/>
<dbReference type="eggNOG" id="ENOG5032ETB">
    <property type="taxonomic scope" value="Bacteria"/>
</dbReference>
<evidence type="ECO:0000256" key="1">
    <source>
        <dbReference type="SAM" id="Coils"/>
    </source>
</evidence>
<keyword evidence="1" id="KW-0175">Coiled coil</keyword>
<protein>
    <recommendedName>
        <fullName evidence="5">Lipoprotein</fullName>
    </recommendedName>
</protein>
<proteinExistence type="predicted"/>
<keyword evidence="4" id="KW-1185">Reference proteome</keyword>
<keyword evidence="2" id="KW-0732">Signal</keyword>
<evidence type="ECO:0000313" key="3">
    <source>
        <dbReference type="EMBL" id="EFF41804.1"/>
    </source>
</evidence>
<feature type="coiled-coil region" evidence="1">
    <location>
        <begin position="553"/>
        <end position="587"/>
    </location>
</feature>
<dbReference type="Proteomes" id="UP000004757">
    <property type="component" value="Unassembled WGS sequence"/>
</dbReference>
<sequence length="658" mass="77639">MKKLKVLFGLTLCTFVATFIATSCSGVDVKHSYKEEIELKLDEMNKTLNNIKDIKGLEELNNQLKSQLQELNNSTKNETNFDFEMLAKINKIKDEQFRKITHAITNMSNNTSTSTPGVVKNDKELEELTNKLKSEHKKEIDELNAKLNEAKELSSKFSLPRNDLSAKKALKTMFDFIEIEFQNAWKEQQPEKFKQNATFWTSMIEGLSKTKDAIKDELEDHTNLNYYERLVMHYIGHIAVLKDYLEGDNRIKLNHPKEKFMDALFDWRLKDIDLAISEVTKQDTKNNPKKDEQLKTLNQLKKDYLVIKNETVDFGHQVIKFKFAEDNLIYKLLLDTNKFHTFRLEYKIPVSSSEFPVYMQINDPKLLNELETKATEIHTLYANFYKNKAKDFLTSVYFSKKLFEFKDNVALMKRIKFAGAANSKKELLYYFEKAKNDLNTLYTVDFEKLTKEYKAKNEVLLKSINDFYSKNVLSKREDEKNYEIFWDWSRSELRNINKIRENDFVSTFNKHIALKKLEIQNNTIFDYFNYWNTLKEKIDEDPLKSILAKDKDLEVYDKSIKNEDSSIKEYEENIKFLNENLKKIFIAKPSDLNETTVKKYFDDKLKVAKDVQNLFKVEQGKDKKFEFFSDALKLKISNSIDVYANELQKILTKQKQKI</sequence>
<dbReference type="STRING" id="747682.MALL_0181"/>
<gene>
    <name evidence="3" type="ORF">MALL_0181</name>
</gene>
<feature type="chain" id="PRO_5003067819" description="Lipoprotein" evidence="2">
    <location>
        <begin position="22"/>
        <end position="658"/>
    </location>
</feature>
<evidence type="ECO:0000256" key="2">
    <source>
        <dbReference type="SAM" id="SignalP"/>
    </source>
</evidence>
<evidence type="ECO:0000313" key="4">
    <source>
        <dbReference type="Proteomes" id="UP000004757"/>
    </source>
</evidence>
<dbReference type="RefSeq" id="WP_005683076.1">
    <property type="nucleotide sequence ID" value="NZ_ADNC01000002.1"/>
</dbReference>
<reference evidence="3 4" key="1">
    <citation type="submission" date="2010-03" db="EMBL/GenBank/DDBJ databases">
        <authorList>
            <person name="Glass J.I."/>
            <person name="Benders G.A."/>
            <person name="Durkin A.S."/>
            <person name="Farmerie W.G."/>
            <person name="Hlavinka K."/>
            <person name="Hostetler J."/>
            <person name="Jackson J."/>
            <person name="May M.A."/>
            <person name="Miller R.H."/>
            <person name="Paralanov V."/>
            <person name="Radune D."/>
            <person name="Szczypinski B."/>
            <person name="Brown D.R."/>
        </authorList>
    </citation>
    <scope>NUCLEOTIDE SEQUENCE [LARGE SCALE GENOMIC DNA]</scope>
    <source>
        <strain evidence="3 4">A21JP2</strain>
    </source>
</reference>
<accession>D4XV22</accession>
<feature type="coiled-coil region" evidence="1">
    <location>
        <begin position="118"/>
        <end position="153"/>
    </location>
</feature>
<evidence type="ECO:0008006" key="5">
    <source>
        <dbReference type="Google" id="ProtNLM"/>
    </source>
</evidence>
<feature type="coiled-coil region" evidence="1">
    <location>
        <begin position="34"/>
        <end position="77"/>
    </location>
</feature>
<comment type="caution">
    <text evidence="3">The sequence shown here is derived from an EMBL/GenBank/DDBJ whole genome shotgun (WGS) entry which is preliminary data.</text>
</comment>
<dbReference type="PROSITE" id="PS51257">
    <property type="entry name" value="PROKAR_LIPOPROTEIN"/>
    <property type="match status" value="1"/>
</dbReference>
<dbReference type="AlphaFoldDB" id="D4XV22"/>
<feature type="signal peptide" evidence="2">
    <location>
        <begin position="1"/>
        <end position="21"/>
    </location>
</feature>